<dbReference type="RefSeq" id="WP_111593991.1">
    <property type="nucleotide sequence ID" value="NZ_QLMA01000007.1"/>
</dbReference>
<evidence type="ECO:0000259" key="1">
    <source>
        <dbReference type="Pfam" id="PF13648"/>
    </source>
</evidence>
<dbReference type="PROSITE" id="PS51257">
    <property type="entry name" value="PROKAR_LIPOPROTEIN"/>
    <property type="match status" value="1"/>
</dbReference>
<feature type="domain" description="Lipocalin-like" evidence="1">
    <location>
        <begin position="48"/>
        <end position="136"/>
    </location>
</feature>
<accession>A0A327VSQ2</accession>
<dbReference type="InterPro" id="IPR024311">
    <property type="entry name" value="Lipocalin-like"/>
</dbReference>
<proteinExistence type="predicted"/>
<dbReference type="AlphaFoldDB" id="A0A327VSQ2"/>
<sequence>MQLKFMKSASMKWALIALVSGSILYSCKKEDSQPNNNNNSCEVNVANLVGNYKVTALQYKASANATPVDFLAQMEDCEKDDILTLKTNGTYTFTDAGIVCKPDGNQEGTWKLEGKTLISDGILQGTVSSYNCKTLVYYVENSLADGDKFTFTLTKQ</sequence>
<protein>
    <submittedName>
        <fullName evidence="2">Lipocalin-like protein</fullName>
    </submittedName>
</protein>
<dbReference type="Pfam" id="PF13648">
    <property type="entry name" value="Lipocalin_4"/>
    <property type="match status" value="1"/>
</dbReference>
<comment type="caution">
    <text evidence="2">The sequence shown here is derived from an EMBL/GenBank/DDBJ whole genome shotgun (WGS) entry which is preliminary data.</text>
</comment>
<dbReference type="EMBL" id="QLMA01000007">
    <property type="protein sequence ID" value="RAJ77397.1"/>
    <property type="molecule type" value="Genomic_DNA"/>
</dbReference>
<dbReference type="OrthoDB" id="662667at2"/>
<name>A0A327VSQ2_9BACT</name>
<organism evidence="2 3">
    <name type="scientific">Chitinophaga dinghuensis</name>
    <dbReference type="NCBI Taxonomy" id="1539050"/>
    <lineage>
        <taxon>Bacteria</taxon>
        <taxon>Pseudomonadati</taxon>
        <taxon>Bacteroidota</taxon>
        <taxon>Chitinophagia</taxon>
        <taxon>Chitinophagales</taxon>
        <taxon>Chitinophagaceae</taxon>
        <taxon>Chitinophaga</taxon>
    </lineage>
</organism>
<reference evidence="2 3" key="1">
    <citation type="submission" date="2018-06" db="EMBL/GenBank/DDBJ databases">
        <title>Genomic Encyclopedia of Archaeal and Bacterial Type Strains, Phase II (KMG-II): from individual species to whole genera.</title>
        <authorList>
            <person name="Goeker M."/>
        </authorList>
    </citation>
    <scope>NUCLEOTIDE SEQUENCE [LARGE SCALE GENOMIC DNA]</scope>
    <source>
        <strain evidence="2 3">DSM 29821</strain>
    </source>
</reference>
<keyword evidence="3" id="KW-1185">Reference proteome</keyword>
<evidence type="ECO:0000313" key="2">
    <source>
        <dbReference type="EMBL" id="RAJ77397.1"/>
    </source>
</evidence>
<dbReference type="Proteomes" id="UP000249819">
    <property type="component" value="Unassembled WGS sequence"/>
</dbReference>
<evidence type="ECO:0000313" key="3">
    <source>
        <dbReference type="Proteomes" id="UP000249819"/>
    </source>
</evidence>
<gene>
    <name evidence="2" type="ORF">CLV59_107164</name>
</gene>